<reference evidence="4 5" key="1">
    <citation type="journal article" date="2014" name="Nat. Genet.">
        <title>Whole-genome sequence of a flatfish provides insights into ZW sex chromosome evolution and adaptation to a benthic lifestyle.</title>
        <authorList>
            <person name="Chen S."/>
            <person name="Zhang G."/>
            <person name="Shao C."/>
            <person name="Huang Q."/>
            <person name="Liu G."/>
            <person name="Zhang P."/>
            <person name="Song W."/>
            <person name="An N."/>
            <person name="Chalopin D."/>
            <person name="Volff J.N."/>
            <person name="Hong Y."/>
            <person name="Li Q."/>
            <person name="Sha Z."/>
            <person name="Zhou H."/>
            <person name="Xie M."/>
            <person name="Yu Q."/>
            <person name="Liu Y."/>
            <person name="Xiang H."/>
            <person name="Wang N."/>
            <person name="Wu K."/>
            <person name="Yang C."/>
            <person name="Zhou Q."/>
            <person name="Liao X."/>
            <person name="Yang L."/>
            <person name="Hu Q."/>
            <person name="Zhang J."/>
            <person name="Meng L."/>
            <person name="Jin L."/>
            <person name="Tian Y."/>
            <person name="Lian J."/>
            <person name="Yang J."/>
            <person name="Miao G."/>
            <person name="Liu S."/>
            <person name="Liang Z."/>
            <person name="Yan F."/>
            <person name="Li Y."/>
            <person name="Sun B."/>
            <person name="Zhang H."/>
            <person name="Zhang J."/>
            <person name="Zhu Y."/>
            <person name="Du M."/>
            <person name="Zhao Y."/>
            <person name="Schartl M."/>
            <person name="Tang Q."/>
            <person name="Wang J."/>
        </authorList>
    </citation>
    <scope>NUCLEOTIDE SEQUENCE</scope>
</reference>
<dbReference type="InterPro" id="IPR039015">
    <property type="entry name" value="ENDOD1"/>
</dbReference>
<reference evidence="4" key="3">
    <citation type="submission" date="2025-09" db="UniProtKB">
        <authorList>
            <consortium name="Ensembl"/>
        </authorList>
    </citation>
    <scope>IDENTIFICATION</scope>
</reference>
<dbReference type="SMART" id="SM00477">
    <property type="entry name" value="NUC"/>
    <property type="match status" value="1"/>
</dbReference>
<dbReference type="GeneTree" id="ENSGT01030000234592"/>
<proteinExistence type="predicted"/>
<dbReference type="Proteomes" id="UP000265120">
    <property type="component" value="Chromosome 15"/>
</dbReference>
<evidence type="ECO:0000313" key="4">
    <source>
        <dbReference type="Ensembl" id="ENSCSEP00000010331.1"/>
    </source>
</evidence>
<dbReference type="GO" id="GO:0046872">
    <property type="term" value="F:metal ion binding"/>
    <property type="evidence" value="ECO:0007669"/>
    <property type="project" value="InterPro"/>
</dbReference>
<keyword evidence="5" id="KW-1185">Reference proteome</keyword>
<dbReference type="InterPro" id="IPR020821">
    <property type="entry name" value="ENPP1-3/EXOG-like_nuc-like"/>
</dbReference>
<feature type="chain" id="PRO_5018068985" evidence="1">
    <location>
        <begin position="29"/>
        <end position="305"/>
    </location>
</feature>
<organism evidence="4 5">
    <name type="scientific">Cynoglossus semilaevis</name>
    <name type="common">Tongue sole</name>
    <dbReference type="NCBI Taxonomy" id="244447"/>
    <lineage>
        <taxon>Eukaryota</taxon>
        <taxon>Metazoa</taxon>
        <taxon>Chordata</taxon>
        <taxon>Craniata</taxon>
        <taxon>Vertebrata</taxon>
        <taxon>Euteleostomi</taxon>
        <taxon>Actinopterygii</taxon>
        <taxon>Neopterygii</taxon>
        <taxon>Teleostei</taxon>
        <taxon>Neoteleostei</taxon>
        <taxon>Acanthomorphata</taxon>
        <taxon>Carangaria</taxon>
        <taxon>Pleuronectiformes</taxon>
        <taxon>Pleuronectoidei</taxon>
        <taxon>Cynoglossidae</taxon>
        <taxon>Cynoglossinae</taxon>
        <taxon>Cynoglossus</taxon>
    </lineage>
</organism>
<dbReference type="OMA" id="VNDDYRN"/>
<sequence length="305" mass="34901">MMSGRLLPQFSTGALFLLLAWSSLLVNAEISNGFSSCTNFFYKGTPPKGFDGAEYKQICQRLQNQYRFATLYDQTHRVAVYSAYTLNPAAGKRQDETWYYEPQVSRNTTQKEMISTDLVKEDEYKDSQAVERDYRGTLYTKGHLNPSMHHATVEDRDATFTLTNMVPQRGGSNSGTWNDYEKELVDKYSKYCNGEMYVITGALPFEVVRNLQTDRVSIPEYLWSAYCCPSYKDKSPVSEFPSYAVVGRNDPNSGNNIVPVDQNVKGDRHGYDSRKMTLTQLEELLRSRLRMNNIQLFNGDCKVNK</sequence>
<dbReference type="GO" id="GO:0003676">
    <property type="term" value="F:nucleic acid binding"/>
    <property type="evidence" value="ECO:0007669"/>
    <property type="project" value="InterPro"/>
</dbReference>
<feature type="signal peptide" evidence="1">
    <location>
        <begin position="1"/>
        <end position="28"/>
    </location>
</feature>
<dbReference type="PANTHER" id="PTHR21472:SF18">
    <property type="entry name" value="ENDONUCLEASE DOMAIN-CONTAINING 1 PROTEIN"/>
    <property type="match status" value="1"/>
</dbReference>
<keyword evidence="1" id="KW-0732">Signal</keyword>
<dbReference type="AlphaFoldDB" id="A0A3P8VAQ8"/>
<dbReference type="GO" id="GO:0016787">
    <property type="term" value="F:hydrolase activity"/>
    <property type="evidence" value="ECO:0007669"/>
    <property type="project" value="InterPro"/>
</dbReference>
<dbReference type="InterPro" id="IPR044929">
    <property type="entry name" value="DNA/RNA_non-sp_Endonuclease_sf"/>
</dbReference>
<dbReference type="PANTHER" id="PTHR21472">
    <property type="entry name" value="ENDONUCLEASE DOMAIN-CONTAINING 1 PROTEIN ENDOD1"/>
    <property type="match status" value="1"/>
</dbReference>
<dbReference type="Pfam" id="PF01223">
    <property type="entry name" value="Endonuclease_NS"/>
    <property type="match status" value="1"/>
</dbReference>
<dbReference type="Ensembl" id="ENSCSET00000010455.1">
    <property type="protein sequence ID" value="ENSCSEP00000010331.1"/>
    <property type="gene ID" value="ENSCSEG00000006632.1"/>
</dbReference>
<evidence type="ECO:0000259" key="2">
    <source>
        <dbReference type="SMART" id="SM00477"/>
    </source>
</evidence>
<accession>A0A3P8VAQ8</accession>
<dbReference type="Gene3D" id="3.40.570.10">
    <property type="entry name" value="Extracellular Endonuclease, subunit A"/>
    <property type="match status" value="1"/>
</dbReference>
<evidence type="ECO:0000313" key="5">
    <source>
        <dbReference type="Proteomes" id="UP000265120"/>
    </source>
</evidence>
<name>A0A3P8VAQ8_CYNSE</name>
<dbReference type="InterPro" id="IPR044925">
    <property type="entry name" value="His-Me_finger_sf"/>
</dbReference>
<dbReference type="InParanoid" id="A0A3P8VAQ8"/>
<dbReference type="InterPro" id="IPR001604">
    <property type="entry name" value="Endo_G_ENPP1-like_dom"/>
</dbReference>
<feature type="domain" description="DNA/RNA non-specific endonuclease/pyrophosphatase/phosphodiesterase" evidence="3">
    <location>
        <begin position="64"/>
        <end position="278"/>
    </location>
</feature>
<reference evidence="4" key="2">
    <citation type="submission" date="2025-08" db="UniProtKB">
        <authorList>
            <consortium name="Ensembl"/>
        </authorList>
    </citation>
    <scope>IDENTIFICATION</scope>
</reference>
<evidence type="ECO:0000256" key="1">
    <source>
        <dbReference type="SAM" id="SignalP"/>
    </source>
</evidence>
<dbReference type="SMART" id="SM00892">
    <property type="entry name" value="Endonuclease_NS"/>
    <property type="match status" value="1"/>
</dbReference>
<protein>
    <submittedName>
        <fullName evidence="4">Endonuclease domain-containing 1 protein-like</fullName>
    </submittedName>
</protein>
<evidence type="ECO:0000259" key="3">
    <source>
        <dbReference type="SMART" id="SM00892"/>
    </source>
</evidence>
<dbReference type="STRING" id="244447.ENSCSEP00000010331"/>
<dbReference type="SUPFAM" id="SSF54060">
    <property type="entry name" value="His-Me finger endonucleases"/>
    <property type="match status" value="1"/>
</dbReference>
<feature type="domain" description="ENPP1-3/EXOG-like endonuclease/phosphodiesterase" evidence="2">
    <location>
        <begin position="65"/>
        <end position="267"/>
    </location>
</feature>